<protein>
    <submittedName>
        <fullName evidence="3">Uncharacterized protein</fullName>
    </submittedName>
</protein>
<keyword evidence="2" id="KW-0812">Transmembrane</keyword>
<feature type="region of interest" description="Disordered" evidence="1">
    <location>
        <begin position="516"/>
        <end position="539"/>
    </location>
</feature>
<dbReference type="EMBL" id="LAZR01000977">
    <property type="protein sequence ID" value="KKN53303.1"/>
    <property type="molecule type" value="Genomic_DNA"/>
</dbReference>
<reference evidence="3" key="1">
    <citation type="journal article" date="2015" name="Nature">
        <title>Complex archaea that bridge the gap between prokaryotes and eukaryotes.</title>
        <authorList>
            <person name="Spang A."/>
            <person name="Saw J.H."/>
            <person name="Jorgensen S.L."/>
            <person name="Zaremba-Niedzwiedzka K."/>
            <person name="Martijn J."/>
            <person name="Lind A.E."/>
            <person name="van Eijk R."/>
            <person name="Schleper C."/>
            <person name="Guy L."/>
            <person name="Ettema T.J."/>
        </authorList>
    </citation>
    <scope>NUCLEOTIDE SEQUENCE</scope>
</reference>
<dbReference type="AlphaFoldDB" id="A0A0F9UIB2"/>
<organism evidence="3">
    <name type="scientific">marine sediment metagenome</name>
    <dbReference type="NCBI Taxonomy" id="412755"/>
    <lineage>
        <taxon>unclassified sequences</taxon>
        <taxon>metagenomes</taxon>
        <taxon>ecological metagenomes</taxon>
    </lineage>
</organism>
<evidence type="ECO:0000256" key="1">
    <source>
        <dbReference type="SAM" id="MobiDB-lite"/>
    </source>
</evidence>
<feature type="transmembrane region" description="Helical" evidence="2">
    <location>
        <begin position="590"/>
        <end position="613"/>
    </location>
</feature>
<proteinExistence type="predicted"/>
<sequence>MSEAHYIFLPYVRQGMAQFIETPDNIATTGHRTSLQIDFNIEGRVPSFSKDIELYGPGDITGINQRMIVRTDPTYRAIVGDYEPNFMPLIEFSRLDFPWCMTPVRPVSSDHLRPWLCLIVLEAPNDDSEGEYSTDTVSDGLLLGITVNDALLPDLSQSWSWAHVQVTTETDEITNDELQRIIQQEPHRVISRIVCYRRLRANVKYTAFLVPTFKTGVFTGLGRTYNEAIDGPMNLVTPAWGPDSNRTGDIYLPYYFKWDFHTGSRGDFEYLVRMLEPRVIDKHVGIRHIDCQRPGYNWQSNLMVSGLNIDDPLKYSLGLEGALRSLQTESTIWPDSTTDPWSIELQALLNLAKMQHDSGTEDPNDSPVIVPPLYGQWHGNRNEAVAELPDSVDPEGRDWFNKLNLDPRYRTTSGFGTMVIQDQQEQLMESAWAQVDTILEANWLLNQAQLGMRVTSQIFGRHFLPLPEPSLLSLTSNLHSRILIPIEVNGESRNFTLKHVITYYSRLSPGIFSPTFTRISRPRGPQSLSQNEDSDPDRKNVIERINDGEIRPAGDHPTPSGIISSSSISDDLRPPLAGLVEFLGSRAPGILSFFIIILAILIFAAFILHYILVNMGISGLGLQGTIITYIVISIVILILLLRFLLRLYYWTIISQRFRSSSVTADILSQIQISPEFQFYFPPGIDVPDENPFDEFSPQRFLDFAITAHGAFLDRGLEEIRDPGPLNFDEIQQSILYALNPKKTIVDRTRSLFQFSYMVNEDLRPIRVAPVFPQPMYEALRDLSNELLLPGLEFIPPNTIGFVETNQKFIESYIVGLNTEMAREFRWREYPARLDGTYFRQFWDVSEYYPPQNVRTEIANYIDNRIARNIIASDDRDVEIEKEIEERLKDIDYIHRWRNQYLGFNPTPNSLMFAVDPDTGEEIRKLVLLIRGDLLKKYPTAVIYAVRGEWVEVTEENDIYISASDDGKKWNRQPDFEYKVEEPKYPVFKGTLLPDITFLGFDLVEHIARGSTVYPEDSGWYFVIEERIGETRFGIDESLPDNVPDLKSWEDLCWQHIEGSLTAGYVNWDTVPPFAYDWEPSSDQTKWNSHSGNSAFILLQKPVRIGIHSDDMMPKEE</sequence>
<keyword evidence="2" id="KW-0472">Membrane</keyword>
<keyword evidence="2" id="KW-1133">Transmembrane helix</keyword>
<gene>
    <name evidence="3" type="ORF">LCGC14_0603750</name>
</gene>
<comment type="caution">
    <text evidence="3">The sequence shown here is derived from an EMBL/GenBank/DDBJ whole genome shotgun (WGS) entry which is preliminary data.</text>
</comment>
<evidence type="ECO:0000256" key="2">
    <source>
        <dbReference type="SAM" id="Phobius"/>
    </source>
</evidence>
<name>A0A0F9UIB2_9ZZZZ</name>
<accession>A0A0F9UIB2</accession>
<evidence type="ECO:0000313" key="3">
    <source>
        <dbReference type="EMBL" id="KKN53303.1"/>
    </source>
</evidence>
<feature type="transmembrane region" description="Helical" evidence="2">
    <location>
        <begin position="625"/>
        <end position="650"/>
    </location>
</feature>